<evidence type="ECO:0000256" key="1">
    <source>
        <dbReference type="ARBA" id="ARBA00005591"/>
    </source>
</evidence>
<proteinExistence type="inferred from homology"/>
<evidence type="ECO:0000259" key="5">
    <source>
        <dbReference type="Pfam" id="PF01625"/>
    </source>
</evidence>
<dbReference type="AlphaFoldDB" id="A0A250XDY2"/>
<evidence type="ECO:0000256" key="4">
    <source>
        <dbReference type="ARBA" id="ARBA00030643"/>
    </source>
</evidence>
<dbReference type="EC" id="1.8.4.11" evidence="2"/>
<name>A0A250XDY2_9CHLO</name>
<reference evidence="6 7" key="1">
    <citation type="submission" date="2017-08" db="EMBL/GenBank/DDBJ databases">
        <title>Acidophilic green algal genome provides insights into adaptation to an acidic environment.</title>
        <authorList>
            <person name="Hirooka S."/>
            <person name="Hirose Y."/>
            <person name="Kanesaki Y."/>
            <person name="Higuchi S."/>
            <person name="Fujiwara T."/>
            <person name="Onuma R."/>
            <person name="Era A."/>
            <person name="Ohbayashi R."/>
            <person name="Uzuka A."/>
            <person name="Nozaki H."/>
            <person name="Yoshikawa H."/>
            <person name="Miyagishima S.Y."/>
        </authorList>
    </citation>
    <scope>NUCLEOTIDE SEQUENCE [LARGE SCALE GENOMIC DNA]</scope>
    <source>
        <strain evidence="6 7">NIES-2499</strain>
    </source>
</reference>
<dbReference type="SUPFAM" id="SSF55068">
    <property type="entry name" value="Peptide methionine sulfoxide reductase"/>
    <property type="match status" value="1"/>
</dbReference>
<keyword evidence="3" id="KW-0560">Oxidoreductase</keyword>
<evidence type="ECO:0000313" key="6">
    <source>
        <dbReference type="EMBL" id="GAX81266.1"/>
    </source>
</evidence>
<protein>
    <recommendedName>
        <fullName evidence="2">peptide-methionine (S)-S-oxide reductase</fullName>
        <ecNumber evidence="2">1.8.4.11</ecNumber>
    </recommendedName>
    <alternativeName>
        <fullName evidence="4">Peptide-methionine (S)-S-oxide reductase</fullName>
    </alternativeName>
</protein>
<comment type="similarity">
    <text evidence="1">Belongs to the MsrA Met sulfoxide reductase family.</text>
</comment>
<sequence>MLTQRHIVSATAPRSIRISASVRAASFVGEASSQKAAYNAWNHTAEGWEKVATSVFLACALSFTSLSPAVAAEASPAVPGAASTSAKKLPETVYFGNGCFWGRQKDFVDTEMAVLGRKPSEITSVVGYAGGKMTGPDGKVCYYYSDPRTVYERLGHAEVVKVDINADSPQAVKNEFKTFAKTYFAQFRQTRFGMQRLDPQDAGPGYRNVVGLPGGVNSPLFQVLKDANVNGMDLKEGAGNEFQGLFGKPTEDDLMNVVWVVDSNQLPFFKAEQYHQFHNGIGKRMLAKTCSPPLKCLLFAVYPAGVVWPLAASLTGVSQGVYRQPQESGCSEQSDWTYRMP</sequence>
<dbReference type="EMBL" id="BEGY01000063">
    <property type="protein sequence ID" value="GAX81266.1"/>
    <property type="molecule type" value="Genomic_DNA"/>
</dbReference>
<dbReference type="Gene3D" id="3.30.1060.10">
    <property type="entry name" value="Peptide methionine sulphoxide reductase MsrA"/>
    <property type="match status" value="1"/>
</dbReference>
<evidence type="ECO:0000313" key="7">
    <source>
        <dbReference type="Proteomes" id="UP000232323"/>
    </source>
</evidence>
<dbReference type="InterPro" id="IPR036509">
    <property type="entry name" value="Met_Sox_Rdtase_MsrA_sf"/>
</dbReference>
<organism evidence="6 7">
    <name type="scientific">Chlamydomonas eustigma</name>
    <dbReference type="NCBI Taxonomy" id="1157962"/>
    <lineage>
        <taxon>Eukaryota</taxon>
        <taxon>Viridiplantae</taxon>
        <taxon>Chlorophyta</taxon>
        <taxon>core chlorophytes</taxon>
        <taxon>Chlorophyceae</taxon>
        <taxon>CS clade</taxon>
        <taxon>Chlamydomonadales</taxon>
        <taxon>Chlamydomonadaceae</taxon>
        <taxon>Chlamydomonas</taxon>
    </lineage>
</organism>
<gene>
    <name evidence="6" type="ORF">CEUSTIGMA_g8698.t1</name>
</gene>
<dbReference type="Pfam" id="PF01625">
    <property type="entry name" value="PMSR"/>
    <property type="match status" value="1"/>
</dbReference>
<dbReference type="OrthoDB" id="443672at2759"/>
<keyword evidence="7" id="KW-1185">Reference proteome</keyword>
<dbReference type="GO" id="GO:0008113">
    <property type="term" value="F:peptide-methionine (S)-S-oxide reductase activity"/>
    <property type="evidence" value="ECO:0007669"/>
    <property type="project" value="UniProtKB-EC"/>
</dbReference>
<dbReference type="InterPro" id="IPR002569">
    <property type="entry name" value="Met_Sox_Rdtase_MsrA_dom"/>
</dbReference>
<evidence type="ECO:0000256" key="2">
    <source>
        <dbReference type="ARBA" id="ARBA00012502"/>
    </source>
</evidence>
<dbReference type="Proteomes" id="UP000232323">
    <property type="component" value="Unassembled WGS sequence"/>
</dbReference>
<evidence type="ECO:0000256" key="3">
    <source>
        <dbReference type="ARBA" id="ARBA00023002"/>
    </source>
</evidence>
<feature type="domain" description="Peptide methionine sulphoxide reductase MsrA" evidence="5">
    <location>
        <begin position="92"/>
        <end position="209"/>
    </location>
</feature>
<comment type="caution">
    <text evidence="6">The sequence shown here is derived from an EMBL/GenBank/DDBJ whole genome shotgun (WGS) entry which is preliminary data.</text>
</comment>
<accession>A0A250XDY2</accession>